<name>A0ACA9R711_9GLOM</name>
<dbReference type="EMBL" id="CAJVQC010043974">
    <property type="protein sequence ID" value="CAG8778645.1"/>
    <property type="molecule type" value="Genomic_DNA"/>
</dbReference>
<accession>A0ACA9R711</accession>
<feature type="non-terminal residue" evidence="1">
    <location>
        <position position="1"/>
    </location>
</feature>
<evidence type="ECO:0000313" key="1">
    <source>
        <dbReference type="EMBL" id="CAG8778645.1"/>
    </source>
</evidence>
<protein>
    <submittedName>
        <fullName evidence="1">19042_t:CDS:1</fullName>
    </submittedName>
</protein>
<keyword evidence="2" id="KW-1185">Reference proteome</keyword>
<gene>
    <name evidence="1" type="ORF">RPERSI_LOCUS17256</name>
</gene>
<proteinExistence type="predicted"/>
<sequence length="205" mass="23142">LAPTGVVAFNINSATIYSVFSILIATKDVELTGERLKQLQICDLPIYAKNSRLSNPISEDKRLIYSQFGEIYKLEVVQCQAGESDELITRPQENLPLSKQKAFLNITCLLPKWKDIAEFNKNKLRLKSEILLAKGACVMLSTNFWTTAGLVNRAMRTIEDIIFNNNRPTSLPTAILISFEKYNRPTITISKGIRVVPIALYNAYR</sequence>
<organism evidence="1 2">
    <name type="scientific">Racocetra persica</name>
    <dbReference type="NCBI Taxonomy" id="160502"/>
    <lineage>
        <taxon>Eukaryota</taxon>
        <taxon>Fungi</taxon>
        <taxon>Fungi incertae sedis</taxon>
        <taxon>Mucoromycota</taxon>
        <taxon>Glomeromycotina</taxon>
        <taxon>Glomeromycetes</taxon>
        <taxon>Diversisporales</taxon>
        <taxon>Gigasporaceae</taxon>
        <taxon>Racocetra</taxon>
    </lineage>
</organism>
<dbReference type="Proteomes" id="UP000789920">
    <property type="component" value="Unassembled WGS sequence"/>
</dbReference>
<comment type="caution">
    <text evidence="1">The sequence shown here is derived from an EMBL/GenBank/DDBJ whole genome shotgun (WGS) entry which is preliminary data.</text>
</comment>
<evidence type="ECO:0000313" key="2">
    <source>
        <dbReference type="Proteomes" id="UP000789920"/>
    </source>
</evidence>
<reference evidence="1" key="1">
    <citation type="submission" date="2021-06" db="EMBL/GenBank/DDBJ databases">
        <authorList>
            <person name="Kallberg Y."/>
            <person name="Tangrot J."/>
            <person name="Rosling A."/>
        </authorList>
    </citation>
    <scope>NUCLEOTIDE SEQUENCE</scope>
    <source>
        <strain evidence="1">MA461A</strain>
    </source>
</reference>
<feature type="non-terminal residue" evidence="1">
    <location>
        <position position="205"/>
    </location>
</feature>